<keyword evidence="2" id="KW-0472">Membrane</keyword>
<proteinExistence type="predicted"/>
<dbReference type="Proteomes" id="UP000621560">
    <property type="component" value="Unassembled WGS sequence"/>
</dbReference>
<gene>
    <name evidence="3" type="ORF">IDH44_01550</name>
</gene>
<evidence type="ECO:0000313" key="3">
    <source>
        <dbReference type="EMBL" id="MBD2843863.1"/>
    </source>
</evidence>
<dbReference type="RefSeq" id="WP_190914025.1">
    <property type="nucleotide sequence ID" value="NZ_JACXIZ010000006.1"/>
</dbReference>
<sequence>MPGSNKEQEQKARAGEEPAGLTTAGEPAALRSRTSGQEAAPTRVDEQAAGRSQASEPAERTRASEPAAGRTRASEQAAVRARLEEALGGLRFGGKAAVLRRTHPATRRERLAAWWNRELEVPVLPAGALLLAGVLILALAYGPWDDSIAPTAVHEPKRTLVEAGGNLYWQDEYERAVALRDPAH</sequence>
<keyword evidence="2" id="KW-1133">Transmembrane helix</keyword>
<dbReference type="EMBL" id="JACXIZ010000006">
    <property type="protein sequence ID" value="MBD2843863.1"/>
    <property type="molecule type" value="Genomic_DNA"/>
</dbReference>
<name>A0A927BQY4_9BACL</name>
<evidence type="ECO:0000256" key="1">
    <source>
        <dbReference type="SAM" id="MobiDB-lite"/>
    </source>
</evidence>
<dbReference type="AlphaFoldDB" id="A0A927BQY4"/>
<keyword evidence="2" id="KW-0812">Transmembrane</keyword>
<evidence type="ECO:0000256" key="2">
    <source>
        <dbReference type="SAM" id="Phobius"/>
    </source>
</evidence>
<feature type="transmembrane region" description="Helical" evidence="2">
    <location>
        <begin position="123"/>
        <end position="144"/>
    </location>
</feature>
<comment type="caution">
    <text evidence="3">The sequence shown here is derived from an EMBL/GenBank/DDBJ whole genome shotgun (WGS) entry which is preliminary data.</text>
</comment>
<protein>
    <submittedName>
        <fullName evidence="3">Uncharacterized protein</fullName>
    </submittedName>
</protein>
<organism evidence="3 4">
    <name type="scientific">Paenibacillus sabuli</name>
    <dbReference type="NCBI Taxonomy" id="2772509"/>
    <lineage>
        <taxon>Bacteria</taxon>
        <taxon>Bacillati</taxon>
        <taxon>Bacillota</taxon>
        <taxon>Bacilli</taxon>
        <taxon>Bacillales</taxon>
        <taxon>Paenibacillaceae</taxon>
        <taxon>Paenibacillus</taxon>
    </lineage>
</organism>
<reference evidence="3" key="1">
    <citation type="submission" date="2020-09" db="EMBL/GenBank/DDBJ databases">
        <title>A novel bacterium of genus Paenibacillus, isolated from South China Sea.</title>
        <authorList>
            <person name="Huang H."/>
            <person name="Mo K."/>
            <person name="Hu Y."/>
        </authorList>
    </citation>
    <scope>NUCLEOTIDE SEQUENCE</scope>
    <source>
        <strain evidence="3">IB182496</strain>
    </source>
</reference>
<keyword evidence="4" id="KW-1185">Reference proteome</keyword>
<feature type="region of interest" description="Disordered" evidence="1">
    <location>
        <begin position="1"/>
        <end position="77"/>
    </location>
</feature>
<feature type="compositionally biased region" description="Basic and acidic residues" evidence="1">
    <location>
        <begin position="1"/>
        <end position="16"/>
    </location>
</feature>
<evidence type="ECO:0000313" key="4">
    <source>
        <dbReference type="Proteomes" id="UP000621560"/>
    </source>
</evidence>
<accession>A0A927BQY4</accession>